<sequence>MVTKKQIAVAKEYLAGKTIKGIWVNSEAELFTSEDLAKKSDEDAEFVKNTKEEKVSDEDAQAENLKLLEDTELIKENYPVMAALIKAFAIKTVGKNADTYIEALTQFKETLKTN</sequence>
<organism evidence="1 2">
    <name type="scientific">Flavobacterium shii</name>
    <dbReference type="NCBI Taxonomy" id="2987687"/>
    <lineage>
        <taxon>Bacteria</taxon>
        <taxon>Pseudomonadati</taxon>
        <taxon>Bacteroidota</taxon>
        <taxon>Flavobacteriia</taxon>
        <taxon>Flavobacteriales</taxon>
        <taxon>Flavobacteriaceae</taxon>
        <taxon>Flavobacterium</taxon>
    </lineage>
</organism>
<comment type="caution">
    <text evidence="1">The sequence shown here is derived from an EMBL/GenBank/DDBJ whole genome shotgun (WGS) entry which is preliminary data.</text>
</comment>
<proteinExistence type="predicted"/>
<gene>
    <name evidence="1" type="ORF">OIU83_17780</name>
</gene>
<name>A0A9X3BZL8_9FLAO</name>
<protein>
    <submittedName>
        <fullName evidence="1">Uncharacterized protein</fullName>
    </submittedName>
</protein>
<evidence type="ECO:0000313" key="1">
    <source>
        <dbReference type="EMBL" id="MCV9929516.1"/>
    </source>
</evidence>
<accession>A0A9X3BZL8</accession>
<reference evidence="1" key="1">
    <citation type="submission" date="2022-10" db="EMBL/GenBank/DDBJ databases">
        <title>Two novel species of Flavobacterium.</title>
        <authorList>
            <person name="Liu Q."/>
            <person name="Xin Y.-H."/>
        </authorList>
    </citation>
    <scope>NUCLEOTIDE SEQUENCE</scope>
    <source>
        <strain evidence="1">LS1R49</strain>
    </source>
</reference>
<keyword evidence="2" id="KW-1185">Reference proteome</keyword>
<dbReference type="RefSeq" id="WP_264207602.1">
    <property type="nucleotide sequence ID" value="NZ_JAOZEW010000020.1"/>
</dbReference>
<dbReference type="Proteomes" id="UP001151079">
    <property type="component" value="Unassembled WGS sequence"/>
</dbReference>
<dbReference type="EMBL" id="JAOZEW010000020">
    <property type="protein sequence ID" value="MCV9929516.1"/>
    <property type="molecule type" value="Genomic_DNA"/>
</dbReference>
<evidence type="ECO:0000313" key="2">
    <source>
        <dbReference type="Proteomes" id="UP001151079"/>
    </source>
</evidence>
<dbReference type="AlphaFoldDB" id="A0A9X3BZL8"/>